<dbReference type="PANTHER" id="PTHR33987:SF1">
    <property type="entry name" value="CALCINEURIN-LIKE METALLO-PHOSPHOESTERASE SUPERFAMILY PROTEIN"/>
    <property type="match status" value="1"/>
</dbReference>
<dbReference type="GO" id="GO:0004035">
    <property type="term" value="F:alkaline phosphatase activity"/>
    <property type="evidence" value="ECO:0007669"/>
    <property type="project" value="UniProtKB-EC"/>
</dbReference>
<dbReference type="RefSeq" id="WP_340935071.1">
    <property type="nucleotide sequence ID" value="NZ_CP150496.1"/>
</dbReference>
<proteinExistence type="predicted"/>
<reference evidence="2 3" key="1">
    <citation type="submission" date="2024-03" db="EMBL/GenBank/DDBJ databases">
        <authorList>
            <person name="Cao K."/>
        </authorList>
    </citation>
    <scope>NUCLEOTIDE SEQUENCE [LARGE SCALE GENOMIC DNA]</scope>
    <source>
        <strain evidence="2 3">MCCC 1K00696</strain>
    </source>
</reference>
<dbReference type="SUPFAM" id="SSF56300">
    <property type="entry name" value="Metallo-dependent phosphatases"/>
    <property type="match status" value="1"/>
</dbReference>
<dbReference type="Gene3D" id="3.60.21.70">
    <property type="entry name" value="PhoD-like phosphatase"/>
    <property type="match status" value="1"/>
</dbReference>
<dbReference type="PROSITE" id="PS51257">
    <property type="entry name" value="PROKAR_LIPOPROTEIN"/>
    <property type="match status" value="1"/>
</dbReference>
<dbReference type="CDD" id="cd07389">
    <property type="entry name" value="MPP_PhoD"/>
    <property type="match status" value="1"/>
</dbReference>
<keyword evidence="3" id="KW-1185">Reference proteome</keyword>
<gene>
    <name evidence="2" type="ORF">WG950_06740</name>
</gene>
<dbReference type="InterPro" id="IPR029052">
    <property type="entry name" value="Metallo-depent_PP-like"/>
</dbReference>
<dbReference type="EMBL" id="CP150496">
    <property type="protein sequence ID" value="WYW56936.1"/>
    <property type="molecule type" value="Genomic_DNA"/>
</dbReference>
<feature type="domain" description="PhoD-like phosphatase metallophosphatase" evidence="1">
    <location>
        <begin position="47"/>
        <end position="266"/>
    </location>
</feature>
<name>A0ABZ2TUW0_9FLAO</name>
<protein>
    <submittedName>
        <fullName evidence="2">Alkaline phosphatase D family protein</fullName>
        <ecNumber evidence="2">3.1.3.1</ecNumber>
    </submittedName>
</protein>
<dbReference type="InterPro" id="IPR018946">
    <property type="entry name" value="PhoD-like_MPP"/>
</dbReference>
<organism evidence="2 3">
    <name type="scientific">Polaribacter marinaquae</name>
    <dbReference type="NCBI Taxonomy" id="1642819"/>
    <lineage>
        <taxon>Bacteria</taxon>
        <taxon>Pseudomonadati</taxon>
        <taxon>Bacteroidota</taxon>
        <taxon>Flavobacteriia</taxon>
        <taxon>Flavobacteriales</taxon>
        <taxon>Flavobacteriaceae</taxon>
    </lineage>
</organism>
<dbReference type="Pfam" id="PF09423">
    <property type="entry name" value="PhoD"/>
    <property type="match status" value="1"/>
</dbReference>
<dbReference type="EC" id="3.1.3.1" evidence="2"/>
<dbReference type="InterPro" id="IPR038607">
    <property type="entry name" value="PhoD-like_sf"/>
</dbReference>
<sequence>MKKIIIIVFVAFTVYSCKTTFKSTENNTASKQSTNDKTADFTLAFGSCNKPNQKNLLWDDVAAVNPDVWLWGGDIIYADTEDMAKMEADYNLQKKQKGYDALLKQTKILGVWDDHDFGANDAGVEYPKKEKSQELLLDFLGVDKNSARRNREGVYHSEVIKTAKGSVKIMLLDTRYFRTDISKKSVNGDQENRTILGEKQWAWLENELVNSNAQFNIILSSIQVIAEKHPYEKWANFPLERKKMLDLIVSSKANNVILLSGDRHISEFSKEEVSGLAYPLIDFTSSGMTHASKNFTKEYNPARIGKVVSSISFGVLKINFDKNSVEMEMRGDDDTLQQKIEQVYPLK</sequence>
<dbReference type="Proteomes" id="UP001491088">
    <property type="component" value="Chromosome"/>
</dbReference>
<accession>A0ABZ2TUW0</accession>
<evidence type="ECO:0000259" key="1">
    <source>
        <dbReference type="Pfam" id="PF09423"/>
    </source>
</evidence>
<keyword evidence="2" id="KW-0378">Hydrolase</keyword>
<dbReference type="PANTHER" id="PTHR33987">
    <property type="entry name" value="CALCINEURIN-LIKE METALLO-PHOSPHOESTERASE SUPERFAMILY PROTEIN"/>
    <property type="match status" value="1"/>
</dbReference>
<evidence type="ECO:0000313" key="2">
    <source>
        <dbReference type="EMBL" id="WYW56936.1"/>
    </source>
</evidence>
<evidence type="ECO:0000313" key="3">
    <source>
        <dbReference type="Proteomes" id="UP001491088"/>
    </source>
</evidence>